<evidence type="ECO:0000256" key="9">
    <source>
        <dbReference type="ARBA" id="ARBA00034808"/>
    </source>
</evidence>
<dbReference type="SUPFAM" id="SSF52540">
    <property type="entry name" value="P-loop containing nucleoside triphosphate hydrolases"/>
    <property type="match status" value="2"/>
</dbReference>
<dbReference type="InterPro" id="IPR036397">
    <property type="entry name" value="RNaseH_sf"/>
</dbReference>
<keyword evidence="5 10" id="KW-0067">ATP-binding</keyword>
<evidence type="ECO:0000259" key="11">
    <source>
        <dbReference type="PROSITE" id="PS51192"/>
    </source>
</evidence>
<dbReference type="InterPro" id="IPR014016">
    <property type="entry name" value="UvrD-like_ATP-bd"/>
</dbReference>
<dbReference type="InterPro" id="IPR014017">
    <property type="entry name" value="DNA_helicase_UvrD-like_C"/>
</dbReference>
<dbReference type="InterPro" id="IPR001650">
    <property type="entry name" value="Helicase_C-like"/>
</dbReference>
<dbReference type="GO" id="GO:0005737">
    <property type="term" value="C:cytoplasm"/>
    <property type="evidence" value="ECO:0007669"/>
    <property type="project" value="TreeGrafter"/>
</dbReference>
<dbReference type="PROSITE" id="PS51198">
    <property type="entry name" value="UVRD_HELICASE_ATP_BIND"/>
    <property type="match status" value="1"/>
</dbReference>
<gene>
    <name evidence="14" type="ORF">LHA35_18265</name>
</gene>
<dbReference type="Gene3D" id="3.40.50.300">
    <property type="entry name" value="P-loop containing nucleotide triphosphate hydrolases"/>
    <property type="match status" value="4"/>
</dbReference>
<comment type="catalytic activity">
    <reaction evidence="8">
        <text>Couples ATP hydrolysis with the unwinding of duplex DNA by translocating in the 3'-5' direction.</text>
        <dbReference type="EC" id="5.6.2.4"/>
    </reaction>
</comment>
<evidence type="ECO:0000259" key="13">
    <source>
        <dbReference type="PROSITE" id="PS51198"/>
    </source>
</evidence>
<evidence type="ECO:0000256" key="6">
    <source>
        <dbReference type="ARBA" id="ARBA00023125"/>
    </source>
</evidence>
<dbReference type="GO" id="GO:0016787">
    <property type="term" value="F:hydrolase activity"/>
    <property type="evidence" value="ECO:0007669"/>
    <property type="project" value="UniProtKB-UniRule"/>
</dbReference>
<keyword evidence="4 10" id="KW-0347">Helicase</keyword>
<dbReference type="PROSITE" id="PS51194">
    <property type="entry name" value="HELICASE_CTER"/>
    <property type="match status" value="1"/>
</dbReference>
<dbReference type="Pfam" id="PF00270">
    <property type="entry name" value="DEAD"/>
    <property type="match status" value="1"/>
</dbReference>
<dbReference type="RefSeq" id="WP_226610688.1">
    <property type="nucleotide sequence ID" value="NZ_JAJAQI010000030.1"/>
</dbReference>
<dbReference type="InterPro" id="IPR012337">
    <property type="entry name" value="RNaseH-like_sf"/>
</dbReference>
<dbReference type="Pfam" id="PF00271">
    <property type="entry name" value="Helicase_C"/>
    <property type="match status" value="1"/>
</dbReference>
<dbReference type="Proteomes" id="UP001139311">
    <property type="component" value="Unassembled WGS sequence"/>
</dbReference>
<dbReference type="PANTHER" id="PTHR13710:SF105">
    <property type="entry name" value="ATP-DEPENDENT DNA HELICASE Q1"/>
    <property type="match status" value="1"/>
</dbReference>
<dbReference type="GO" id="GO:0005524">
    <property type="term" value="F:ATP binding"/>
    <property type="evidence" value="ECO:0007669"/>
    <property type="project" value="UniProtKB-UniRule"/>
</dbReference>
<keyword evidence="7" id="KW-0413">Isomerase</keyword>
<dbReference type="Gene3D" id="3.30.420.10">
    <property type="entry name" value="Ribonuclease H-like superfamily/Ribonuclease H"/>
    <property type="match status" value="1"/>
</dbReference>
<feature type="binding site" evidence="10">
    <location>
        <begin position="1888"/>
        <end position="1895"/>
    </location>
    <ligand>
        <name>ATP</name>
        <dbReference type="ChEBI" id="CHEBI:30616"/>
    </ligand>
</feature>
<evidence type="ECO:0000313" key="14">
    <source>
        <dbReference type="EMBL" id="MCB4823677.1"/>
    </source>
</evidence>
<protein>
    <recommendedName>
        <fullName evidence="9">DNA 3'-5' helicase</fullName>
        <ecNumber evidence="9">5.6.2.4</ecNumber>
    </recommendedName>
</protein>
<proteinExistence type="inferred from homology"/>
<dbReference type="CDD" id="cd17932">
    <property type="entry name" value="DEXQc_UvrD"/>
    <property type="match status" value="1"/>
</dbReference>
<dbReference type="GO" id="GO:0003677">
    <property type="term" value="F:DNA binding"/>
    <property type="evidence" value="ECO:0007669"/>
    <property type="project" value="UniProtKB-KW"/>
</dbReference>
<feature type="domain" description="Helicase ATP-binding" evidence="11">
    <location>
        <begin position="982"/>
        <end position="1170"/>
    </location>
</feature>
<feature type="domain" description="Helicase C-terminal" evidence="12">
    <location>
        <begin position="1220"/>
        <end position="1388"/>
    </location>
</feature>
<dbReference type="Pfam" id="PF00580">
    <property type="entry name" value="UvrD-helicase"/>
    <property type="match status" value="2"/>
</dbReference>
<dbReference type="InterPro" id="IPR011545">
    <property type="entry name" value="DEAD/DEAH_box_helicase_dom"/>
</dbReference>
<dbReference type="SMART" id="SM00487">
    <property type="entry name" value="DEXDc"/>
    <property type="match status" value="1"/>
</dbReference>
<comment type="similarity">
    <text evidence="1">Belongs to the helicase family. RecQ subfamily.</text>
</comment>
<evidence type="ECO:0000259" key="12">
    <source>
        <dbReference type="PROSITE" id="PS51194"/>
    </source>
</evidence>
<dbReference type="GO" id="GO:0006281">
    <property type="term" value="P:DNA repair"/>
    <property type="evidence" value="ECO:0007669"/>
    <property type="project" value="TreeGrafter"/>
</dbReference>
<dbReference type="SUPFAM" id="SSF53098">
    <property type="entry name" value="Ribonuclease H-like"/>
    <property type="match status" value="1"/>
</dbReference>
<evidence type="ECO:0000256" key="8">
    <source>
        <dbReference type="ARBA" id="ARBA00034617"/>
    </source>
</evidence>
<dbReference type="Pfam" id="PF13361">
    <property type="entry name" value="UvrD_C"/>
    <property type="match status" value="1"/>
</dbReference>
<dbReference type="SMART" id="SM00490">
    <property type="entry name" value="HELICc"/>
    <property type="match status" value="1"/>
</dbReference>
<reference evidence="14" key="1">
    <citation type="submission" date="2021-10" db="EMBL/GenBank/DDBJ databases">
        <title>Roseicella aerolatum sp. nov., isolated from aerosols of e-waste dismantling site.</title>
        <authorList>
            <person name="Qin T."/>
        </authorList>
    </citation>
    <scope>NUCLEOTIDE SEQUENCE</scope>
    <source>
        <strain evidence="14">GB24</strain>
    </source>
</reference>
<dbReference type="GO" id="GO:0009378">
    <property type="term" value="F:four-way junction helicase activity"/>
    <property type="evidence" value="ECO:0007669"/>
    <property type="project" value="TreeGrafter"/>
</dbReference>
<dbReference type="GO" id="GO:0006310">
    <property type="term" value="P:DNA recombination"/>
    <property type="evidence" value="ECO:0007669"/>
    <property type="project" value="TreeGrafter"/>
</dbReference>
<name>A0A9X1IFN5_9PROT</name>
<evidence type="ECO:0000256" key="3">
    <source>
        <dbReference type="ARBA" id="ARBA00022801"/>
    </source>
</evidence>
<evidence type="ECO:0000256" key="2">
    <source>
        <dbReference type="ARBA" id="ARBA00022741"/>
    </source>
</evidence>
<evidence type="ECO:0000313" key="15">
    <source>
        <dbReference type="Proteomes" id="UP001139311"/>
    </source>
</evidence>
<evidence type="ECO:0000256" key="1">
    <source>
        <dbReference type="ARBA" id="ARBA00005446"/>
    </source>
</evidence>
<comment type="caution">
    <text evidence="14">The sequence shown here is derived from an EMBL/GenBank/DDBJ whole genome shotgun (WGS) entry which is preliminary data.</text>
</comment>
<feature type="domain" description="UvrD-like helicase ATP-binding" evidence="13">
    <location>
        <begin position="1867"/>
        <end position="2374"/>
    </location>
</feature>
<accession>A0A9X1IFN5</accession>
<dbReference type="EC" id="5.6.2.4" evidence="9"/>
<evidence type="ECO:0000256" key="7">
    <source>
        <dbReference type="ARBA" id="ARBA00023235"/>
    </source>
</evidence>
<organism evidence="14 15">
    <name type="scientific">Roseicella aerolata</name>
    <dbReference type="NCBI Taxonomy" id="2883479"/>
    <lineage>
        <taxon>Bacteria</taxon>
        <taxon>Pseudomonadati</taxon>
        <taxon>Pseudomonadota</taxon>
        <taxon>Alphaproteobacteria</taxon>
        <taxon>Acetobacterales</taxon>
        <taxon>Roseomonadaceae</taxon>
        <taxon>Roseicella</taxon>
    </lineage>
</organism>
<keyword evidence="15" id="KW-1185">Reference proteome</keyword>
<keyword evidence="6" id="KW-0238">DNA-binding</keyword>
<dbReference type="GO" id="GO:0043138">
    <property type="term" value="F:3'-5' DNA helicase activity"/>
    <property type="evidence" value="ECO:0007669"/>
    <property type="project" value="UniProtKB-EC"/>
</dbReference>
<dbReference type="EMBL" id="JAJAQI010000030">
    <property type="protein sequence ID" value="MCB4823677.1"/>
    <property type="molecule type" value="Genomic_DNA"/>
</dbReference>
<evidence type="ECO:0000256" key="5">
    <source>
        <dbReference type="ARBA" id="ARBA00022840"/>
    </source>
</evidence>
<dbReference type="InterPro" id="IPR014001">
    <property type="entry name" value="Helicase_ATP-bd"/>
</dbReference>
<evidence type="ECO:0000256" key="4">
    <source>
        <dbReference type="ARBA" id="ARBA00022806"/>
    </source>
</evidence>
<dbReference type="PROSITE" id="PS51192">
    <property type="entry name" value="HELICASE_ATP_BIND_1"/>
    <property type="match status" value="1"/>
</dbReference>
<evidence type="ECO:0000256" key="10">
    <source>
        <dbReference type="PROSITE-ProRule" id="PRU00560"/>
    </source>
</evidence>
<dbReference type="GO" id="GO:0005694">
    <property type="term" value="C:chromosome"/>
    <property type="evidence" value="ECO:0007669"/>
    <property type="project" value="TreeGrafter"/>
</dbReference>
<dbReference type="InterPro" id="IPR027417">
    <property type="entry name" value="P-loop_NTPase"/>
</dbReference>
<dbReference type="PANTHER" id="PTHR13710">
    <property type="entry name" value="DNA HELICASE RECQ FAMILY MEMBER"/>
    <property type="match status" value="1"/>
</dbReference>
<sequence length="2494" mass="276902">MEAIVEDRGFGFFKCDSKTDKLFFHITTNLVGRRDFSGIAEGGRILCQLGSNPRKPGQKCAVRWAHVDDLDWSNVAPPEDQQKLDAARRDVLRKRSFNDLQNRVAADWYLRLWKGEAPADLHDPVLEAIWREKLGQLDPETLRRARISEKLQHCVYDFGAKLDPADPHCSVEDLLTTFQPDQLAVLGVPKNAWVSSASEANKSILLEWLLLSAASPEIGTDYEDWFKGDAKYEAAAAERFLDRGKFLPGIARQWVFDLANKGLISQAYIDHLATEDRAAAAVLFKRLSAGARNSALAAWKQSPDLLAQALEDRPELGPQIAVSRALAIDLETDGEHIWEVGCAQGDVATRLHDERSGTDLSAALTDLASRVRDASVVVGHNILTWDWSILAPRLALDAEPLIWDTLLVKCLLEPQSASHALGGTHRAEADAEATLALFAQQLAQLPPAFAAQVLTGQFHSAGELMKAIATAVASAGSLARHAPQILRDCGHEPPRILLLPEGAIRNMDWVPGVSVVQVDPQQRLPQPFWQIDATRLEAQITVEQRRNPFTQVLLALAKRAHAEDIALRRNMLPVWLLESFPELSAAVDRACVIPEVGERTCLSPLPNSAEWWAQANASSVRAMLPNGPVLIVDRSTSLDDKIVGPHGQNAACLLRFSGLLAERWVFRDRPAQLLNLRGGWQSFRTVKVPKSLTVDFQSPVAPTCRPVLATRQHPVLHPGSQDQATYWTGVLQSFREAVASNAGAIPVLLIGSTASREMIGLLATVLAEIGMGEICPAHRSRREHLRRAAQSGFVIVDVADRWQDWQSLAVEAGIALQPVVEALPVEEWFALEDAATRGTNTDEERRAGYGASAPPAEMVAVSGAELLEALPNLIGHHLAPWLRRTGLGLSDRAPIIIDPRADAISFQVRAFMEIRPLTGSPLPMAQRARLDVVFAPLQITREEAPSDLASMQTFLVANWQPSGKSGGNAVTGFKPTQELAMEAIRTRANDVMVALPTGEGKSVLFQVPALCRGLRNRRLTLVLSPLKALMRDQVARLHEQGFAESVDYLTSDRSSFENAEVLQGVLDHRIVLLYVAPERLRNATFVDVLDRRMQSDGGLEYVVFDETHCVNQWGYEFRPDYFYAFHCLLQRLRGIGRGQGDVTPFLLLSATITASDRRNLREILDVGSSGGAVLPLKICPDPETFPNPLRSHIQVEPLQVRGNIFDNQDFETALAERLPYLVDVVRKAQQNREATGQRSAVIVFVSRRAHAEDVASRLAKAVTCDVECFHAGLDSATRDDTYSRFRDGNLDVLVATKAFGMGMDIPDIHWVVHLSPPAYLEDYLQEVGRIGRGVNERKRAGLRRLSAVMLFSPADFENSRNLRATNQLRAPQIGDIEAEIVKRAQEIGGQKIAFVPQHGFEPYKSASQMRANATRLRMALHWLEKAEHLTQLGMVADLVTVDLFPTKLSELAKEQSIVGAVAQAVLSLASEPKEDHTGENLRPSPAESKGILGTLLQRLSDMIGVRVDRPREVASQHFVSTPDLGAVINLSQLRMQCRIRTMDDTMACLVDLQRRGGLVLRWTLEFAKRPLLSEHPERIDALFRTVGGAVRQLIRQLGTKGRAEFDPFQWLDESDWGLADPEQLGAASRKEKAELEARLKRYRRAYLHGFRSLARASGVRLEQAVREESEGVVWRGSLARSKGRTALDRCDEVLGMAPSLLSIFAEAEESGMHAEVYALIRRAQEAHPHKRFHSADLEALLRLFSAMNLVSTQPDLVPLSYVLALHNVPSGLEAHPELVEELNGVNDLAETRIFAMEVFANLPEQVRESFIGGYFAKANAGEIKGFLEAQLGEIEDDGENSSSFIAEKRDQLRATKASEFFSRFQQSEEPAQWEAIRYPFDRHLIVNAGPGAGKTSVLVGRIAHLIREQHVKPSEIMVLAFNRAVVFEIKQRVRELFRSLGYASYAGQVRVSTFHSLAMRSLHEAEGRDEQNRWDDLLTVFASKLSSNAQIRERVAGGCRSILVDEFQDVTEDVYSIIRTLYLGSGSRAGVMVIGDDDQDILRWQRRNTSQGGSEFSEVFFDRFKTDFGGEKLQTLDLKVNFRSGKEIVDLSQRMISTFFSKHTISRRLKNTRLRQCDGAAADRCERIDWRGKSWHESLDRVANICARLLTENPGSLAVLCRSNSEVAQVHHYLKHRIHRLAVQSGANMRIGCLRHVGHWIDFVEAEIIAQDRLLTQSVKEELLGSFREKFIIPETRSADDPGVDLSILWELCREEHALPHLSNLVRFIKDLQIDELQRLQGSRRGGTSSVVSTIHKVKGLEFDNVVIVPSRTGFGEDSAPVASLEKDAVEEARLLYVAMTRAKTRLAYLVGDREYDWAASPPRQFAGQNGRSRVLAGGLDEVGLGWAMQMSSFNPDPDDCQRYIEQEVCVGDPIFLGGLGSGANKGFMHVGKSGKSRQIGFLAKKYGAGDSTADLKVSAVVRYSPDEKDWAITGKLVRERGWGYAVLVAGRLR</sequence>
<dbReference type="CDD" id="cd17920">
    <property type="entry name" value="DEXHc_RecQ"/>
    <property type="match status" value="1"/>
</dbReference>
<keyword evidence="3 10" id="KW-0378">Hydrolase</keyword>
<keyword evidence="2 10" id="KW-0547">Nucleotide-binding</keyword>